<dbReference type="PANTHER" id="PTHR13476">
    <property type="entry name" value="CHROMATIN MODIFICATION-RELATED PROTEIN MEAF6"/>
    <property type="match status" value="1"/>
</dbReference>
<proteinExistence type="inferred from homology"/>
<dbReference type="Pfam" id="PF09340">
    <property type="entry name" value="NuA4"/>
    <property type="match status" value="1"/>
</dbReference>
<evidence type="ECO:0000256" key="3">
    <source>
        <dbReference type="ARBA" id="ARBA00022853"/>
    </source>
</evidence>
<organism evidence="10 11">
    <name type="scientific">Aphanomyces euteiches</name>
    <dbReference type="NCBI Taxonomy" id="100861"/>
    <lineage>
        <taxon>Eukaryota</taxon>
        <taxon>Sar</taxon>
        <taxon>Stramenopiles</taxon>
        <taxon>Oomycota</taxon>
        <taxon>Saprolegniomycetes</taxon>
        <taxon>Saprolegniales</taxon>
        <taxon>Verrucalvaceae</taxon>
        <taxon>Aphanomyces</taxon>
    </lineage>
</organism>
<sequence length="343" mass="38091">MHRGMKLIQTSRVVDAAVEAPPSDPTATPGIKCRCKSRRCPTCIKCVKCQCYCNGPPQRALRPVETTKSTNNRRTTDKSAESRQDASPKHQATRTSELEETQATTKTKDEAAPSPSTSSDTLSGAPATPKIPTRKCRCKARRCDTCATCTKCMCHCNSSPPRKRKLKEEAKQPSKNTKAAKRKVEALRRRGLRGHGDGNESEKNDDGAGIPKVETTSHSEKPPKEEKPEDDCLMDEETRKLDEELRTWLGKRSDEQEELTQLEKQIYELEGSYLRRSQHAGNIVKGYANANVFVTEMAKDEAMPVEPSAELEAKMNEQRLFSFSSTTSPAEPFKSTEAAMAKP</sequence>
<protein>
    <submittedName>
        <fullName evidence="10">Uncharacterized protein</fullName>
    </submittedName>
</protein>
<keyword evidence="5 8" id="KW-0175">Coiled coil</keyword>
<evidence type="ECO:0000313" key="10">
    <source>
        <dbReference type="EMBL" id="KAF0739400.1"/>
    </source>
</evidence>
<evidence type="ECO:0000256" key="8">
    <source>
        <dbReference type="SAM" id="Coils"/>
    </source>
</evidence>
<dbReference type="EMBL" id="VJMJ01000064">
    <property type="protein sequence ID" value="KAF0739400.1"/>
    <property type="molecule type" value="Genomic_DNA"/>
</dbReference>
<evidence type="ECO:0000256" key="6">
    <source>
        <dbReference type="ARBA" id="ARBA00023163"/>
    </source>
</evidence>
<dbReference type="AlphaFoldDB" id="A0A6G0XH47"/>
<comment type="caution">
    <text evidence="10">The sequence shown here is derived from an EMBL/GenBank/DDBJ whole genome shotgun (WGS) entry which is preliminary data.</text>
</comment>
<evidence type="ECO:0000256" key="9">
    <source>
        <dbReference type="SAM" id="MobiDB-lite"/>
    </source>
</evidence>
<evidence type="ECO:0000256" key="5">
    <source>
        <dbReference type="ARBA" id="ARBA00023054"/>
    </source>
</evidence>
<dbReference type="GO" id="GO:0006325">
    <property type="term" value="P:chromatin organization"/>
    <property type="evidence" value="ECO:0007669"/>
    <property type="project" value="UniProtKB-KW"/>
</dbReference>
<feature type="region of interest" description="Disordered" evidence="9">
    <location>
        <begin position="62"/>
        <end position="130"/>
    </location>
</feature>
<dbReference type="GO" id="GO:0005634">
    <property type="term" value="C:nucleus"/>
    <property type="evidence" value="ECO:0007669"/>
    <property type="project" value="UniProtKB-SubCell"/>
</dbReference>
<evidence type="ECO:0000256" key="1">
    <source>
        <dbReference type="ARBA" id="ARBA00004123"/>
    </source>
</evidence>
<dbReference type="VEuPathDB" id="FungiDB:AeMF1_016847"/>
<keyword evidence="11" id="KW-1185">Reference proteome</keyword>
<evidence type="ECO:0000313" key="11">
    <source>
        <dbReference type="Proteomes" id="UP000481153"/>
    </source>
</evidence>
<accession>A0A6G0XH47</accession>
<feature type="region of interest" description="Disordered" evidence="9">
    <location>
        <begin position="323"/>
        <end position="343"/>
    </location>
</feature>
<reference evidence="10 11" key="1">
    <citation type="submission" date="2019-07" db="EMBL/GenBank/DDBJ databases">
        <title>Genomics analysis of Aphanomyces spp. identifies a new class of oomycete effector associated with host adaptation.</title>
        <authorList>
            <person name="Gaulin E."/>
        </authorList>
    </citation>
    <scope>NUCLEOTIDE SEQUENCE [LARGE SCALE GENOMIC DNA]</scope>
    <source>
        <strain evidence="10 11">ATCC 201684</strain>
    </source>
</reference>
<feature type="compositionally biased region" description="Basic and acidic residues" evidence="9">
    <location>
        <begin position="74"/>
        <end position="88"/>
    </location>
</feature>
<feature type="compositionally biased region" description="Basic and acidic residues" evidence="9">
    <location>
        <begin position="182"/>
        <end position="206"/>
    </location>
</feature>
<comment type="subcellular location">
    <subcellularLocation>
        <location evidence="1">Nucleus</location>
    </subcellularLocation>
</comment>
<keyword evidence="6" id="KW-0804">Transcription</keyword>
<keyword evidence="3" id="KW-0156">Chromatin regulator</keyword>
<feature type="region of interest" description="Disordered" evidence="9">
    <location>
        <begin position="159"/>
        <end position="235"/>
    </location>
</feature>
<evidence type="ECO:0000256" key="7">
    <source>
        <dbReference type="ARBA" id="ARBA00023242"/>
    </source>
</evidence>
<evidence type="ECO:0000256" key="4">
    <source>
        <dbReference type="ARBA" id="ARBA00023015"/>
    </source>
</evidence>
<feature type="coiled-coil region" evidence="8">
    <location>
        <begin position="245"/>
        <end position="272"/>
    </location>
</feature>
<comment type="similarity">
    <text evidence="2">Belongs to the EAF6 family.</text>
</comment>
<keyword evidence="4" id="KW-0805">Transcription regulation</keyword>
<feature type="compositionally biased region" description="Basic and acidic residues" evidence="9">
    <location>
        <begin position="215"/>
        <end position="227"/>
    </location>
</feature>
<dbReference type="Proteomes" id="UP000481153">
    <property type="component" value="Unassembled WGS sequence"/>
</dbReference>
<dbReference type="GO" id="GO:0000123">
    <property type="term" value="C:histone acetyltransferase complex"/>
    <property type="evidence" value="ECO:0007669"/>
    <property type="project" value="InterPro"/>
</dbReference>
<dbReference type="InterPro" id="IPR015418">
    <property type="entry name" value="Eaf6"/>
</dbReference>
<gene>
    <name evidence="10" type="ORF">Ae201684_004969</name>
</gene>
<keyword evidence="7" id="KW-0539">Nucleus</keyword>
<evidence type="ECO:0000256" key="2">
    <source>
        <dbReference type="ARBA" id="ARBA00010916"/>
    </source>
</evidence>
<name>A0A6G0XH47_9STRA</name>